<reference evidence="2 3" key="1">
    <citation type="submission" date="2023-10" db="EMBL/GenBank/DDBJ databases">
        <authorList>
            <person name="Dale J."/>
        </authorList>
    </citation>
    <scope>NUCLEOTIDE SEQUENCE [LARGE SCALE GENOMIC DNA]</scope>
    <source>
        <strain evidence="2 3">2023EL-00970</strain>
    </source>
</reference>
<protein>
    <recommendedName>
        <fullName evidence="4">DUF4870 domain-containing protein</fullName>
    </recommendedName>
</protein>
<feature type="transmembrane region" description="Helical" evidence="1">
    <location>
        <begin position="92"/>
        <end position="112"/>
    </location>
</feature>
<evidence type="ECO:0008006" key="4">
    <source>
        <dbReference type="Google" id="ProtNLM"/>
    </source>
</evidence>
<dbReference type="RefSeq" id="WP_151605741.1">
    <property type="nucleotide sequence ID" value="NZ_JAWLOF010000014.1"/>
</dbReference>
<keyword evidence="1" id="KW-0812">Transmembrane</keyword>
<keyword evidence="1" id="KW-0472">Membrane</keyword>
<gene>
    <name evidence="2" type="ORF">R4P48_17325</name>
</gene>
<organism evidence="2 3">
    <name type="scientific">Atlantibacter subterraneus</name>
    <dbReference type="NCBI Taxonomy" id="255519"/>
    <lineage>
        <taxon>Bacteria</taxon>
        <taxon>Pseudomonadati</taxon>
        <taxon>Pseudomonadota</taxon>
        <taxon>Gammaproteobacteria</taxon>
        <taxon>Enterobacterales</taxon>
        <taxon>Enterobacteriaceae</taxon>
        <taxon>Atlantibacter</taxon>
    </lineage>
</organism>
<evidence type="ECO:0000313" key="2">
    <source>
        <dbReference type="EMBL" id="MDV7024434.1"/>
    </source>
</evidence>
<dbReference type="Proteomes" id="UP001187066">
    <property type="component" value="Unassembled WGS sequence"/>
</dbReference>
<keyword evidence="1" id="KW-1133">Transmembrane helix</keyword>
<accession>A0ABU4E5N6</accession>
<evidence type="ECO:0000313" key="3">
    <source>
        <dbReference type="Proteomes" id="UP001187066"/>
    </source>
</evidence>
<dbReference type="EMBL" id="JAWLOF010000014">
    <property type="protein sequence ID" value="MDV7024434.1"/>
    <property type="molecule type" value="Genomic_DNA"/>
</dbReference>
<feature type="transmembrane region" description="Helical" evidence="1">
    <location>
        <begin position="37"/>
        <end position="57"/>
    </location>
</feature>
<keyword evidence="3" id="KW-1185">Reference proteome</keyword>
<comment type="caution">
    <text evidence="2">The sequence shown here is derived from an EMBL/GenBank/DDBJ whole genome shotgun (WGS) entry which is preliminary data.</text>
</comment>
<feature type="transmembrane region" description="Helical" evidence="1">
    <location>
        <begin position="157"/>
        <end position="178"/>
    </location>
</feature>
<evidence type="ECO:0000256" key="1">
    <source>
        <dbReference type="SAM" id="Phobius"/>
    </source>
</evidence>
<sequence length="198" mass="21664">MTLTNGEAKKEIAEIILGMGSDDRTVPSPKDAFKLAALYPSIMITSNVILWSVFYVIMMSKGDNTGQSFSFYFKAAELVMGYGGWISIGITVFIGLIFVLINFSTALAYFSIPVDIRNRSKIVVSIKTSIKKVAITLWMLAVVLSIVGLLVDSTYLFIGSIPLFLFLSVFVINGYLGIQSARYGLGPMMATANKLLSR</sequence>
<proteinExistence type="predicted"/>
<name>A0ABU4E5N6_9ENTR</name>
<feature type="transmembrane region" description="Helical" evidence="1">
    <location>
        <begin position="133"/>
        <end position="151"/>
    </location>
</feature>